<dbReference type="CDD" id="cd00077">
    <property type="entry name" value="HDc"/>
    <property type="match status" value="1"/>
</dbReference>
<dbReference type="Gene3D" id="1.10.3210.10">
    <property type="entry name" value="Hypothetical protein af1432"/>
    <property type="match status" value="1"/>
</dbReference>
<evidence type="ECO:0000259" key="1">
    <source>
        <dbReference type="PROSITE" id="PS50112"/>
    </source>
</evidence>
<dbReference type="AlphaFoldDB" id="A0A644XPA7"/>
<dbReference type="InterPro" id="IPR013656">
    <property type="entry name" value="PAS_4"/>
</dbReference>
<evidence type="ECO:0000259" key="2">
    <source>
        <dbReference type="PROSITE" id="PS51831"/>
    </source>
</evidence>
<dbReference type="InterPro" id="IPR035965">
    <property type="entry name" value="PAS-like_dom_sf"/>
</dbReference>
<dbReference type="NCBIfam" id="TIGR00229">
    <property type="entry name" value="sensory_box"/>
    <property type="match status" value="2"/>
</dbReference>
<dbReference type="InterPro" id="IPR006675">
    <property type="entry name" value="HDIG_dom"/>
</dbReference>
<dbReference type="PROSITE" id="PS51832">
    <property type="entry name" value="HD_GYP"/>
    <property type="match status" value="1"/>
</dbReference>
<dbReference type="SUPFAM" id="SSF109604">
    <property type="entry name" value="HD-domain/PDEase-like"/>
    <property type="match status" value="1"/>
</dbReference>
<dbReference type="InterPro" id="IPR003607">
    <property type="entry name" value="HD/PDEase_dom"/>
</dbReference>
<gene>
    <name evidence="4" type="ORF">SDC9_64380</name>
</gene>
<reference evidence="4" key="1">
    <citation type="submission" date="2019-08" db="EMBL/GenBank/DDBJ databases">
        <authorList>
            <person name="Kucharzyk K."/>
            <person name="Murdoch R.W."/>
            <person name="Higgins S."/>
            <person name="Loffler F."/>
        </authorList>
    </citation>
    <scope>NUCLEOTIDE SEQUENCE</scope>
</reference>
<dbReference type="NCBIfam" id="TIGR00277">
    <property type="entry name" value="HDIG"/>
    <property type="match status" value="1"/>
</dbReference>
<dbReference type="SUPFAM" id="SSF55785">
    <property type="entry name" value="PYP-like sensor domain (PAS domain)"/>
    <property type="match status" value="2"/>
</dbReference>
<dbReference type="Pfam" id="PF13426">
    <property type="entry name" value="PAS_9"/>
    <property type="match status" value="1"/>
</dbReference>
<sequence length="467" mass="51761">MSQTPSGQPGDKAGNSLEEQSALLEQLFNNAPLPIQRCSIEGQILRANQASEEVFGYTCEEMRGRFVDDLFAAPDTYDEAVKNTRDVLEGKTVFFEGKRRRKNGEAIYVKGTAFPIVLKGVQIGTYSIYTDQTAVKDAEIRLSQSEERYRSLVDDIPAMICAFDDRGILSFVNREFCTFFSLPAENLLGTSLLRFIPPEHHPAIVSHLISLSETKPVITTEIPTLPPGSAPRWHRWTVRLVSERENGRRLFRAAGQDITDSRLVQTTLAENLAAMERTFSEAIEVLASATDAKDPYTAEHQRRVARLSAAMAEQLGYDSAFIRGVEQAAMVHDIGKIEIPGEILSKPGRLSPLEFELIKGHSRAGAKILEKIHLPWPLHTIVAQHHERLDGSGYPDGLSGRQILPEARIIAVADIVEAMSSYRPYRPALGIGAALDEILRLRAEALDEDCVDCCVSLFLKKGYSLDG</sequence>
<proteinExistence type="predicted"/>
<dbReference type="SMART" id="SM00091">
    <property type="entry name" value="PAS"/>
    <property type="match status" value="2"/>
</dbReference>
<evidence type="ECO:0000313" key="4">
    <source>
        <dbReference type="EMBL" id="MPM17979.1"/>
    </source>
</evidence>
<feature type="domain" description="HD-GYP" evidence="3">
    <location>
        <begin position="275"/>
        <end position="467"/>
    </location>
</feature>
<evidence type="ECO:0000259" key="3">
    <source>
        <dbReference type="PROSITE" id="PS51832"/>
    </source>
</evidence>
<organism evidence="4">
    <name type="scientific">bioreactor metagenome</name>
    <dbReference type="NCBI Taxonomy" id="1076179"/>
    <lineage>
        <taxon>unclassified sequences</taxon>
        <taxon>metagenomes</taxon>
        <taxon>ecological metagenomes</taxon>
    </lineage>
</organism>
<dbReference type="PANTHER" id="PTHR43155">
    <property type="entry name" value="CYCLIC DI-GMP PHOSPHODIESTERASE PA4108-RELATED"/>
    <property type="match status" value="1"/>
</dbReference>
<protein>
    <submittedName>
        <fullName evidence="4">Uncharacterized protein</fullName>
    </submittedName>
</protein>
<accession>A0A644XPA7</accession>
<feature type="domain" description="PAS" evidence="1">
    <location>
        <begin position="20"/>
        <end position="91"/>
    </location>
</feature>
<dbReference type="InterPro" id="IPR006674">
    <property type="entry name" value="HD_domain"/>
</dbReference>
<dbReference type="CDD" id="cd00130">
    <property type="entry name" value="PAS"/>
    <property type="match status" value="2"/>
</dbReference>
<dbReference type="PROSITE" id="PS51831">
    <property type="entry name" value="HD"/>
    <property type="match status" value="1"/>
</dbReference>
<dbReference type="Pfam" id="PF13487">
    <property type="entry name" value="HD_5"/>
    <property type="match status" value="1"/>
</dbReference>
<name>A0A644XPA7_9ZZZZ</name>
<feature type="domain" description="HD" evidence="2">
    <location>
        <begin position="297"/>
        <end position="419"/>
    </location>
</feature>
<dbReference type="Pfam" id="PF08448">
    <property type="entry name" value="PAS_4"/>
    <property type="match status" value="1"/>
</dbReference>
<dbReference type="PROSITE" id="PS50112">
    <property type="entry name" value="PAS"/>
    <property type="match status" value="2"/>
</dbReference>
<dbReference type="InterPro" id="IPR000014">
    <property type="entry name" value="PAS"/>
</dbReference>
<feature type="domain" description="PAS" evidence="1">
    <location>
        <begin position="145"/>
        <end position="215"/>
    </location>
</feature>
<dbReference type="Gene3D" id="3.30.450.20">
    <property type="entry name" value="PAS domain"/>
    <property type="match status" value="2"/>
</dbReference>
<dbReference type="InterPro" id="IPR037522">
    <property type="entry name" value="HD_GYP_dom"/>
</dbReference>
<dbReference type="SMART" id="SM00471">
    <property type="entry name" value="HDc"/>
    <property type="match status" value="1"/>
</dbReference>
<dbReference type="PANTHER" id="PTHR43155:SF2">
    <property type="entry name" value="CYCLIC DI-GMP PHOSPHODIESTERASE PA4108"/>
    <property type="match status" value="1"/>
</dbReference>
<comment type="caution">
    <text evidence="4">The sequence shown here is derived from an EMBL/GenBank/DDBJ whole genome shotgun (WGS) entry which is preliminary data.</text>
</comment>
<dbReference type="EMBL" id="VSSQ01002898">
    <property type="protein sequence ID" value="MPM17979.1"/>
    <property type="molecule type" value="Genomic_DNA"/>
</dbReference>